<accession>A0A9P8ZZC0</accession>
<dbReference type="AlphaFoldDB" id="A0A9P8ZZC0"/>
<dbReference type="RefSeq" id="XP_045961311.1">
    <property type="nucleotide sequence ID" value="XM_046101971.1"/>
</dbReference>
<name>A0A9P8ZZC0_9PEZI</name>
<proteinExistence type="predicted"/>
<dbReference type="EMBL" id="JAGPXC010000002">
    <property type="protein sequence ID" value="KAH6657077.1"/>
    <property type="molecule type" value="Genomic_DNA"/>
</dbReference>
<dbReference type="Proteomes" id="UP000758603">
    <property type="component" value="Unassembled WGS sequence"/>
</dbReference>
<reference evidence="1" key="1">
    <citation type="journal article" date="2021" name="Nat. Commun.">
        <title>Genetic determinants of endophytism in the Arabidopsis root mycobiome.</title>
        <authorList>
            <person name="Mesny F."/>
            <person name="Miyauchi S."/>
            <person name="Thiergart T."/>
            <person name="Pickel B."/>
            <person name="Atanasova L."/>
            <person name="Karlsson M."/>
            <person name="Huettel B."/>
            <person name="Barry K.W."/>
            <person name="Haridas S."/>
            <person name="Chen C."/>
            <person name="Bauer D."/>
            <person name="Andreopoulos W."/>
            <person name="Pangilinan J."/>
            <person name="LaButti K."/>
            <person name="Riley R."/>
            <person name="Lipzen A."/>
            <person name="Clum A."/>
            <person name="Drula E."/>
            <person name="Henrissat B."/>
            <person name="Kohler A."/>
            <person name="Grigoriev I.V."/>
            <person name="Martin F.M."/>
            <person name="Hacquard S."/>
        </authorList>
    </citation>
    <scope>NUCLEOTIDE SEQUENCE</scope>
    <source>
        <strain evidence="1">MPI-SDFR-AT-0073</strain>
    </source>
</reference>
<organism evidence="1 2">
    <name type="scientific">Truncatella angustata</name>
    <dbReference type="NCBI Taxonomy" id="152316"/>
    <lineage>
        <taxon>Eukaryota</taxon>
        <taxon>Fungi</taxon>
        <taxon>Dikarya</taxon>
        <taxon>Ascomycota</taxon>
        <taxon>Pezizomycotina</taxon>
        <taxon>Sordariomycetes</taxon>
        <taxon>Xylariomycetidae</taxon>
        <taxon>Amphisphaeriales</taxon>
        <taxon>Sporocadaceae</taxon>
        <taxon>Truncatella</taxon>
    </lineage>
</organism>
<dbReference type="GeneID" id="70130863"/>
<comment type="caution">
    <text evidence="1">The sequence shown here is derived from an EMBL/GenBank/DDBJ whole genome shotgun (WGS) entry which is preliminary data.</text>
</comment>
<protein>
    <submittedName>
        <fullName evidence="1">Uncharacterized protein</fullName>
    </submittedName>
</protein>
<keyword evidence="2" id="KW-1185">Reference proteome</keyword>
<gene>
    <name evidence="1" type="ORF">BKA67DRAFT_554170</name>
</gene>
<evidence type="ECO:0000313" key="2">
    <source>
        <dbReference type="Proteomes" id="UP000758603"/>
    </source>
</evidence>
<evidence type="ECO:0000313" key="1">
    <source>
        <dbReference type="EMBL" id="KAH6657077.1"/>
    </source>
</evidence>
<sequence length="95" mass="11063">MSNESGESSSLETFFKLSETIIVHSRSHRFGRNVTPESMWQYTERLAEEAEEFQVFGDICDEFLNAGAHLLDLQAMPLETGYLRLIRLLRKWQHS</sequence>